<sequence>MKLSNNHFHPDHDSNRRLDVTTQNRLSTILRRAAITGVALAAAIPFANLAVAQADTNMRLPSQTLGKTLPDGTRVLIKRSNESARISPSMGSTPLHRNAWVSGRYDVTVSDKSAKFGIGSGYIVACQLTLGGSANGGMSGTASNYTPENATVTAQTGAGVTIGPGQAANYFINDIEYQDPFGARAHESAVKFRGGNGAVVYRNETMMINGCAGYAQARAYVKVRVITAKVSQSVFLYGKPFSLG</sequence>
<keyword evidence="2" id="KW-1185">Reference proteome</keyword>
<dbReference type="Gene3D" id="2.60.40.1650">
    <property type="entry name" value="Porin MspA (Ig-like beta-sandwich domain)"/>
    <property type="match status" value="1"/>
</dbReference>
<dbReference type="OrthoDB" id="4540215at2"/>
<evidence type="ECO:0000313" key="2">
    <source>
        <dbReference type="Proteomes" id="UP000035034"/>
    </source>
</evidence>
<evidence type="ECO:0000313" key="1">
    <source>
        <dbReference type="EMBL" id="GAB19647.1"/>
    </source>
</evidence>
<name>H0R3J6_9ACTN</name>
<proteinExistence type="predicted"/>
<comment type="caution">
    <text evidence="1">The sequence shown here is derived from an EMBL/GenBank/DDBJ whole genome shotgun (WGS) entry which is preliminary data.</text>
</comment>
<dbReference type="eggNOG" id="ENOG5033UEF">
    <property type="taxonomic scope" value="Bacteria"/>
</dbReference>
<evidence type="ECO:0008006" key="3">
    <source>
        <dbReference type="Google" id="ProtNLM"/>
    </source>
</evidence>
<dbReference type="InterPro" id="IPR015286">
    <property type="entry name" value="Porin_fam_mycobact-type"/>
</dbReference>
<dbReference type="RefSeq" id="WP_007318982.1">
    <property type="nucleotide sequence ID" value="NZ_BAEH01000092.1"/>
</dbReference>
<accession>H0R3J6</accession>
<organism evidence="1 2">
    <name type="scientific">Gordonia effusa NBRC 100432</name>
    <dbReference type="NCBI Taxonomy" id="1077974"/>
    <lineage>
        <taxon>Bacteria</taxon>
        <taxon>Bacillati</taxon>
        <taxon>Actinomycetota</taxon>
        <taxon>Actinomycetes</taxon>
        <taxon>Mycobacteriales</taxon>
        <taxon>Gordoniaceae</taxon>
        <taxon>Gordonia</taxon>
    </lineage>
</organism>
<dbReference type="Pfam" id="PF09203">
    <property type="entry name" value="MspA"/>
    <property type="match status" value="1"/>
</dbReference>
<dbReference type="Proteomes" id="UP000035034">
    <property type="component" value="Unassembled WGS sequence"/>
</dbReference>
<reference evidence="1 2" key="1">
    <citation type="submission" date="2011-12" db="EMBL/GenBank/DDBJ databases">
        <title>Whole genome shotgun sequence of Gordonia effusa NBRC 100432.</title>
        <authorList>
            <person name="Yoshida I."/>
            <person name="Takarada H."/>
            <person name="Hosoyama A."/>
            <person name="Tsuchikane K."/>
            <person name="Katsumata H."/>
            <person name="Yamazaki S."/>
            <person name="Fujita N."/>
        </authorList>
    </citation>
    <scope>NUCLEOTIDE SEQUENCE [LARGE SCALE GENOMIC DNA]</scope>
    <source>
        <strain evidence="1 2">NBRC 100432</strain>
    </source>
</reference>
<dbReference type="AlphaFoldDB" id="H0R3J6"/>
<dbReference type="EMBL" id="BAEH01000092">
    <property type="protein sequence ID" value="GAB19647.1"/>
    <property type="molecule type" value="Genomic_DNA"/>
</dbReference>
<protein>
    <recommendedName>
        <fullName evidence="3">MspA family protein</fullName>
    </recommendedName>
</protein>
<dbReference type="Gene3D" id="2.10.300.10">
    <property type="entry name" value="Porin MspA ribbon domain"/>
    <property type="match status" value="1"/>
</dbReference>
<gene>
    <name evidence="1" type="ORF">GOEFS_092_00720</name>
</gene>